<proteinExistence type="predicted"/>
<protein>
    <submittedName>
        <fullName evidence="1">Uncharacterized protein</fullName>
    </submittedName>
</protein>
<keyword evidence="2" id="KW-1185">Reference proteome</keyword>
<name>A0ABY6S7B6_PODCO</name>
<evidence type="ECO:0000313" key="2">
    <source>
        <dbReference type="Proteomes" id="UP000280685"/>
    </source>
</evidence>
<sequence length="61" mass="6948">MEHEVGTKGPRGRSVNLRTRQYTDGIIHVPAPCFSVCGEWLVARLNFTANHSHQGYHQRKC</sequence>
<organism evidence="1 2">
    <name type="scientific">Podospora comata</name>
    <dbReference type="NCBI Taxonomy" id="48703"/>
    <lineage>
        <taxon>Eukaryota</taxon>
        <taxon>Fungi</taxon>
        <taxon>Dikarya</taxon>
        <taxon>Ascomycota</taxon>
        <taxon>Pezizomycotina</taxon>
        <taxon>Sordariomycetes</taxon>
        <taxon>Sordariomycetidae</taxon>
        <taxon>Sordariales</taxon>
        <taxon>Podosporaceae</taxon>
        <taxon>Podospora</taxon>
    </lineage>
</organism>
<dbReference type="EMBL" id="LR026966">
    <property type="protein sequence ID" value="VBB77360.1"/>
    <property type="molecule type" value="Genomic_DNA"/>
</dbReference>
<accession>A0ABY6S7B6</accession>
<reference evidence="1" key="1">
    <citation type="submission" date="2018-02" db="EMBL/GenBank/DDBJ databases">
        <authorList>
            <person name="Silar P."/>
        </authorList>
    </citation>
    <scope>NUCLEOTIDE SEQUENCE [LARGE SCALE GENOMIC DNA]</scope>
    <source>
        <strain evidence="1">T</strain>
    </source>
</reference>
<evidence type="ECO:0000313" key="1">
    <source>
        <dbReference type="EMBL" id="VBB77360.1"/>
    </source>
</evidence>
<dbReference type="Proteomes" id="UP000280685">
    <property type="component" value="Chromosome 3"/>
</dbReference>
<gene>
    <name evidence="1" type="ORF">PODCO_307155</name>
</gene>